<dbReference type="GO" id="GO:0009097">
    <property type="term" value="P:isoleucine biosynthetic process"/>
    <property type="evidence" value="ECO:0007669"/>
    <property type="project" value="UniProtKB-UniPathway"/>
</dbReference>
<dbReference type="CDD" id="cd04878">
    <property type="entry name" value="ACT_AHAS"/>
    <property type="match status" value="1"/>
</dbReference>
<dbReference type="GO" id="GO:1990610">
    <property type="term" value="F:acetolactate synthase regulator activity"/>
    <property type="evidence" value="ECO:0007669"/>
    <property type="project" value="InterPro"/>
</dbReference>
<dbReference type="Pfam" id="PF10369">
    <property type="entry name" value="ALS_ss_C"/>
    <property type="match status" value="1"/>
</dbReference>
<dbReference type="GO" id="GO:0003984">
    <property type="term" value="F:acetolactate synthase activity"/>
    <property type="evidence" value="ECO:0007669"/>
    <property type="project" value="UniProtKB-EC"/>
</dbReference>
<dbReference type="InterPro" id="IPR054480">
    <property type="entry name" value="AHAS_small-like_ACT"/>
</dbReference>
<comment type="pathway">
    <text evidence="2">Amino-acid biosynthesis; L-valine biosynthesis; L-valine from pyruvate: step 1/4.</text>
</comment>
<evidence type="ECO:0000313" key="7">
    <source>
        <dbReference type="EMBL" id="VFU19245.1"/>
    </source>
</evidence>
<dbReference type="AlphaFoldDB" id="A0A485M699"/>
<dbReference type="InterPro" id="IPR004789">
    <property type="entry name" value="Acetalactate_synth_ssu"/>
</dbReference>
<keyword evidence="7" id="KW-0808">Transferase</keyword>
<evidence type="ECO:0000256" key="5">
    <source>
        <dbReference type="ARBA" id="ARBA00023304"/>
    </source>
</evidence>
<dbReference type="Gene3D" id="3.30.70.1150">
    <property type="entry name" value="ACT-like. Chain A, domain 2"/>
    <property type="match status" value="1"/>
</dbReference>
<organism evidence="7">
    <name type="scientific">anaerobic digester metagenome</name>
    <dbReference type="NCBI Taxonomy" id="1263854"/>
    <lineage>
        <taxon>unclassified sequences</taxon>
        <taxon>metagenomes</taxon>
        <taxon>ecological metagenomes</taxon>
    </lineage>
</organism>
<dbReference type="InterPro" id="IPR045865">
    <property type="entry name" value="ACT-like_dom_sf"/>
</dbReference>
<sequence length="166" mass="18545">MKRILAILVEDRAGVLTRVSGLFSRRGYNIQNIAVGRTMEPGISRMTVTVDADPLTVEQIVKQLNKLVNVLKVSDLTEELSVGRELMLVKVKAEPGRRSEIQQMAATFRAKIIDISPDSMIIEVTGEEQKLQAFLLMMQEFGIKEIASTGKICLLRGSKITRDMRV</sequence>
<dbReference type="InterPro" id="IPR027271">
    <property type="entry name" value="Acetolactate_synth/TF_NikR_C"/>
</dbReference>
<dbReference type="FunFam" id="3.30.70.260:FF:000001">
    <property type="entry name" value="Acetolactate synthase, small subunit"/>
    <property type="match status" value="1"/>
</dbReference>
<dbReference type="UniPathway" id="UPA00049">
    <property type="reaction ID" value="UER00059"/>
</dbReference>
<comment type="similarity">
    <text evidence="3">Belongs to the acetolactate synthase small subunit family.</text>
</comment>
<dbReference type="InterPro" id="IPR002912">
    <property type="entry name" value="ACT_dom"/>
</dbReference>
<dbReference type="NCBIfam" id="NF008864">
    <property type="entry name" value="PRK11895.1"/>
    <property type="match status" value="1"/>
</dbReference>
<gene>
    <name evidence="7" type="primary">ilvH</name>
    <name evidence="7" type="ORF">SCFA_700001</name>
</gene>
<dbReference type="GO" id="GO:0009099">
    <property type="term" value="P:L-valine biosynthetic process"/>
    <property type="evidence" value="ECO:0007669"/>
    <property type="project" value="UniProtKB-UniPathway"/>
</dbReference>
<protein>
    <submittedName>
        <fullName evidence="7">Acetohydroxy-acid synthase (Small subunit)</fullName>
        <ecNumber evidence="7">2.2.1.6</ecNumber>
    </submittedName>
</protein>
<feature type="domain" description="ACT" evidence="6">
    <location>
        <begin position="4"/>
        <end position="78"/>
    </location>
</feature>
<accession>A0A485M699</accession>
<evidence type="ECO:0000256" key="4">
    <source>
        <dbReference type="ARBA" id="ARBA00022605"/>
    </source>
</evidence>
<dbReference type="Gene3D" id="3.30.70.260">
    <property type="match status" value="1"/>
</dbReference>
<dbReference type="UniPathway" id="UPA00047">
    <property type="reaction ID" value="UER00055"/>
</dbReference>
<evidence type="ECO:0000259" key="6">
    <source>
        <dbReference type="PROSITE" id="PS51671"/>
    </source>
</evidence>
<comment type="pathway">
    <text evidence="1">Amino-acid biosynthesis; L-isoleucine biosynthesis; L-isoleucine from 2-oxobutanoate: step 1/4.</text>
</comment>
<evidence type="ECO:0000256" key="3">
    <source>
        <dbReference type="ARBA" id="ARBA00006341"/>
    </source>
</evidence>
<evidence type="ECO:0000256" key="2">
    <source>
        <dbReference type="ARBA" id="ARBA00005025"/>
    </source>
</evidence>
<dbReference type="SUPFAM" id="SSF55021">
    <property type="entry name" value="ACT-like"/>
    <property type="match status" value="2"/>
</dbReference>
<dbReference type="EC" id="2.2.1.6" evidence="7"/>
<dbReference type="InterPro" id="IPR019455">
    <property type="entry name" value="Acetolactate_synth_ssu_C"/>
</dbReference>
<dbReference type="NCBIfam" id="TIGR00119">
    <property type="entry name" value="acolac_sm"/>
    <property type="match status" value="1"/>
</dbReference>
<dbReference type="PANTHER" id="PTHR30239">
    <property type="entry name" value="ACETOLACTATE SYNTHASE SMALL SUBUNIT"/>
    <property type="match status" value="1"/>
</dbReference>
<reference evidence="7" key="1">
    <citation type="submission" date="2019-03" db="EMBL/GenBank/DDBJ databases">
        <authorList>
            <person name="Hao L."/>
        </authorList>
    </citation>
    <scope>NUCLEOTIDE SEQUENCE</scope>
</reference>
<dbReference type="Pfam" id="PF22629">
    <property type="entry name" value="ACT_AHAS_ss"/>
    <property type="match status" value="1"/>
</dbReference>
<keyword evidence="5" id="KW-0100">Branched-chain amino acid biosynthesis</keyword>
<proteinExistence type="inferred from homology"/>
<dbReference type="EMBL" id="CAADRN010000373">
    <property type="protein sequence ID" value="VFU19245.1"/>
    <property type="molecule type" value="Genomic_DNA"/>
</dbReference>
<dbReference type="GO" id="GO:0005829">
    <property type="term" value="C:cytosol"/>
    <property type="evidence" value="ECO:0007669"/>
    <property type="project" value="TreeGrafter"/>
</dbReference>
<name>A0A485M699_9ZZZZ</name>
<dbReference type="FunFam" id="3.30.70.1150:FF:000001">
    <property type="entry name" value="Acetolactate synthase small subunit"/>
    <property type="match status" value="1"/>
</dbReference>
<keyword evidence="4" id="KW-0028">Amino-acid biosynthesis</keyword>
<dbReference type="InterPro" id="IPR039557">
    <property type="entry name" value="AHAS_ACT"/>
</dbReference>
<dbReference type="PANTHER" id="PTHR30239:SF0">
    <property type="entry name" value="ACETOLACTATE SYNTHASE SMALL SUBUNIT 1, CHLOROPLASTIC"/>
    <property type="match status" value="1"/>
</dbReference>
<dbReference type="PROSITE" id="PS51671">
    <property type="entry name" value="ACT"/>
    <property type="match status" value="1"/>
</dbReference>
<evidence type="ECO:0000256" key="1">
    <source>
        <dbReference type="ARBA" id="ARBA00004974"/>
    </source>
</evidence>